<proteinExistence type="predicted"/>
<dbReference type="AlphaFoldDB" id="A0A1I5X8B0"/>
<dbReference type="InterPro" id="IPR001387">
    <property type="entry name" value="Cro/C1-type_HTH"/>
</dbReference>
<evidence type="ECO:0000313" key="3">
    <source>
        <dbReference type="EMBL" id="SFQ28121.1"/>
    </source>
</evidence>
<reference evidence="3 4" key="1">
    <citation type="submission" date="2016-10" db="EMBL/GenBank/DDBJ databases">
        <authorList>
            <person name="de Groot N.N."/>
        </authorList>
    </citation>
    <scope>NUCLEOTIDE SEQUENCE [LARGE SCALE GENOMIC DNA]</scope>
    <source>
        <strain evidence="3 4">DSM 44637</strain>
    </source>
</reference>
<dbReference type="InterPro" id="IPR010982">
    <property type="entry name" value="Lambda_DNA-bd_dom_sf"/>
</dbReference>
<evidence type="ECO:0000256" key="1">
    <source>
        <dbReference type="SAM" id="MobiDB-lite"/>
    </source>
</evidence>
<feature type="transmembrane region" description="Helical" evidence="2">
    <location>
        <begin position="119"/>
        <end position="141"/>
    </location>
</feature>
<feature type="compositionally biased region" description="Basic and acidic residues" evidence="1">
    <location>
        <begin position="1"/>
        <end position="14"/>
    </location>
</feature>
<keyword evidence="2" id="KW-1133">Transmembrane helix</keyword>
<dbReference type="Proteomes" id="UP000199137">
    <property type="component" value="Unassembled WGS sequence"/>
</dbReference>
<feature type="region of interest" description="Disordered" evidence="1">
    <location>
        <begin position="385"/>
        <end position="410"/>
    </location>
</feature>
<dbReference type="STRING" id="112413.SAMN05421854_11089"/>
<protein>
    <recommendedName>
        <fullName evidence="5">Helix-turn-helix transcriptional regulator</fullName>
    </recommendedName>
</protein>
<keyword evidence="2" id="KW-0472">Membrane</keyword>
<sequence>MEHASEPTRPDRNPPESSPPGIRAWWGGVFCGAVPRRGRAARRPLAAGARPSWTMVVIDPDAARADTGALLRRSARVHRTLERSPDWSRVSLALVCLNGVCVLAWLLDAVHRFSPDARTLIALATGWLAACTAVNTSWIAVRRRRRHLDRRLRVHTELDGETWELVRLLSTCDPADTETADAAHRLLWAVAATAPGDRDVGAVLRQLCSEATGLLQNPAALREGTDRVAAADRGSLRGACLLTGRRLTPDAAAVCRETASPFRRCVREEETEDEWAVATRPDPQARAGRSFAAKLAHLIATVHPPDRAPYSPREISAGVAARTGVTVSATDLRQLAAGERCPSPEVANALTTFFGVPPDYATDDEVTARIDEQLAKLVAWRDARHPALDQYEDQPRATRRRRKPAGPPET</sequence>
<dbReference type="GO" id="GO:0003677">
    <property type="term" value="F:DNA binding"/>
    <property type="evidence" value="ECO:0007669"/>
    <property type="project" value="InterPro"/>
</dbReference>
<gene>
    <name evidence="3" type="ORF">SAMN05421854_11089</name>
</gene>
<dbReference type="OrthoDB" id="2679623at2"/>
<accession>A0A1I5X8B0</accession>
<dbReference type="Gene3D" id="1.10.260.40">
    <property type="entry name" value="lambda repressor-like DNA-binding domains"/>
    <property type="match status" value="1"/>
</dbReference>
<feature type="transmembrane region" description="Helical" evidence="2">
    <location>
        <begin position="87"/>
        <end position="107"/>
    </location>
</feature>
<dbReference type="EMBL" id="FOWC01000010">
    <property type="protein sequence ID" value="SFQ28121.1"/>
    <property type="molecule type" value="Genomic_DNA"/>
</dbReference>
<dbReference type="RefSeq" id="WP_093575647.1">
    <property type="nucleotide sequence ID" value="NZ_FOWC01000010.1"/>
</dbReference>
<evidence type="ECO:0008006" key="5">
    <source>
        <dbReference type="Google" id="ProtNLM"/>
    </source>
</evidence>
<feature type="region of interest" description="Disordered" evidence="1">
    <location>
        <begin position="1"/>
        <end position="21"/>
    </location>
</feature>
<keyword evidence="2" id="KW-0812">Transmembrane</keyword>
<organism evidence="3 4">
    <name type="scientific">Amycolatopsis rubida</name>
    <dbReference type="NCBI Taxonomy" id="112413"/>
    <lineage>
        <taxon>Bacteria</taxon>
        <taxon>Bacillati</taxon>
        <taxon>Actinomycetota</taxon>
        <taxon>Actinomycetes</taxon>
        <taxon>Pseudonocardiales</taxon>
        <taxon>Pseudonocardiaceae</taxon>
        <taxon>Amycolatopsis</taxon>
    </lineage>
</organism>
<name>A0A1I5X8B0_9PSEU</name>
<dbReference type="CDD" id="cd00093">
    <property type="entry name" value="HTH_XRE"/>
    <property type="match status" value="1"/>
</dbReference>
<evidence type="ECO:0000313" key="4">
    <source>
        <dbReference type="Proteomes" id="UP000199137"/>
    </source>
</evidence>
<evidence type="ECO:0000256" key="2">
    <source>
        <dbReference type="SAM" id="Phobius"/>
    </source>
</evidence>